<dbReference type="EMBL" id="JAUJYO010000013">
    <property type="protein sequence ID" value="KAK1300378.1"/>
    <property type="molecule type" value="Genomic_DNA"/>
</dbReference>
<protein>
    <recommendedName>
        <fullName evidence="1">Transposase MuDR plant domain-containing protein</fullName>
    </recommendedName>
</protein>
<organism evidence="2 3">
    <name type="scientific">Acorus calamus</name>
    <name type="common">Sweet flag</name>
    <dbReference type="NCBI Taxonomy" id="4465"/>
    <lineage>
        <taxon>Eukaryota</taxon>
        <taxon>Viridiplantae</taxon>
        <taxon>Streptophyta</taxon>
        <taxon>Embryophyta</taxon>
        <taxon>Tracheophyta</taxon>
        <taxon>Spermatophyta</taxon>
        <taxon>Magnoliopsida</taxon>
        <taxon>Liliopsida</taxon>
        <taxon>Acoraceae</taxon>
        <taxon>Acorus</taxon>
    </lineage>
</organism>
<accession>A0AAV9DIP5</accession>
<gene>
    <name evidence="2" type="ORF">QJS10_CPB13g01499</name>
</gene>
<keyword evidence="3" id="KW-1185">Reference proteome</keyword>
<evidence type="ECO:0000313" key="3">
    <source>
        <dbReference type="Proteomes" id="UP001180020"/>
    </source>
</evidence>
<feature type="domain" description="Transposase MuDR plant" evidence="1">
    <location>
        <begin position="177"/>
        <end position="220"/>
    </location>
</feature>
<comment type="caution">
    <text evidence="2">The sequence shown here is derived from an EMBL/GenBank/DDBJ whole genome shotgun (WGS) entry which is preliminary data.</text>
</comment>
<evidence type="ECO:0000259" key="1">
    <source>
        <dbReference type="Pfam" id="PF03108"/>
    </source>
</evidence>
<reference evidence="2" key="1">
    <citation type="journal article" date="2023" name="Nat. Commun.">
        <title>Diploid and tetraploid genomes of Acorus and the evolution of monocots.</title>
        <authorList>
            <person name="Ma L."/>
            <person name="Liu K.W."/>
            <person name="Li Z."/>
            <person name="Hsiao Y.Y."/>
            <person name="Qi Y."/>
            <person name="Fu T."/>
            <person name="Tang G.D."/>
            <person name="Zhang D."/>
            <person name="Sun W.H."/>
            <person name="Liu D.K."/>
            <person name="Li Y."/>
            <person name="Chen G.Z."/>
            <person name="Liu X.D."/>
            <person name="Liao X.Y."/>
            <person name="Jiang Y.T."/>
            <person name="Yu X."/>
            <person name="Hao Y."/>
            <person name="Huang J."/>
            <person name="Zhao X.W."/>
            <person name="Ke S."/>
            <person name="Chen Y.Y."/>
            <person name="Wu W.L."/>
            <person name="Hsu J.L."/>
            <person name="Lin Y.F."/>
            <person name="Huang M.D."/>
            <person name="Li C.Y."/>
            <person name="Huang L."/>
            <person name="Wang Z.W."/>
            <person name="Zhao X."/>
            <person name="Zhong W.Y."/>
            <person name="Peng D.H."/>
            <person name="Ahmad S."/>
            <person name="Lan S."/>
            <person name="Zhang J.S."/>
            <person name="Tsai W.C."/>
            <person name="Van de Peer Y."/>
            <person name="Liu Z.J."/>
        </authorList>
    </citation>
    <scope>NUCLEOTIDE SEQUENCE</scope>
    <source>
        <strain evidence="2">CP</strain>
    </source>
</reference>
<reference evidence="2" key="2">
    <citation type="submission" date="2023-06" db="EMBL/GenBank/DDBJ databases">
        <authorList>
            <person name="Ma L."/>
            <person name="Liu K.-W."/>
            <person name="Li Z."/>
            <person name="Hsiao Y.-Y."/>
            <person name="Qi Y."/>
            <person name="Fu T."/>
            <person name="Tang G."/>
            <person name="Zhang D."/>
            <person name="Sun W.-H."/>
            <person name="Liu D.-K."/>
            <person name="Li Y."/>
            <person name="Chen G.-Z."/>
            <person name="Liu X.-D."/>
            <person name="Liao X.-Y."/>
            <person name="Jiang Y.-T."/>
            <person name="Yu X."/>
            <person name="Hao Y."/>
            <person name="Huang J."/>
            <person name="Zhao X.-W."/>
            <person name="Ke S."/>
            <person name="Chen Y.-Y."/>
            <person name="Wu W.-L."/>
            <person name="Hsu J.-L."/>
            <person name="Lin Y.-F."/>
            <person name="Huang M.-D."/>
            <person name="Li C.-Y."/>
            <person name="Huang L."/>
            <person name="Wang Z.-W."/>
            <person name="Zhao X."/>
            <person name="Zhong W.-Y."/>
            <person name="Peng D.-H."/>
            <person name="Ahmad S."/>
            <person name="Lan S."/>
            <person name="Zhang J.-S."/>
            <person name="Tsai W.-C."/>
            <person name="Van De Peer Y."/>
            <person name="Liu Z.-J."/>
        </authorList>
    </citation>
    <scope>NUCLEOTIDE SEQUENCE</scope>
    <source>
        <strain evidence="2">CP</strain>
        <tissue evidence="2">Leaves</tissue>
    </source>
</reference>
<sequence length="232" mass="27374">MVKDTDKRTYRLGRQKRIVLDKDYCNMDEIFEVGRLIKWSENDVLIEHNVSSSILPTPEDREAQNKCRYDSYDEGDEYENDYIEGHPQSFSVFLSDTKDDVGEQMHRFAVVFEDGDEEEPNIRMRRAHNENRHDPNDLEANRVFSESSYHDIHNSDLDNYVSEFEEAIDVQDEKESDIRVGVKFENIEALRMALRQHAIKKEFSLKYIKSEPTRVIVKCTHMPKEIACIPYD</sequence>
<dbReference type="Pfam" id="PF03108">
    <property type="entry name" value="DBD_Tnp_Mut"/>
    <property type="match status" value="1"/>
</dbReference>
<evidence type="ECO:0000313" key="2">
    <source>
        <dbReference type="EMBL" id="KAK1300378.1"/>
    </source>
</evidence>
<dbReference type="Proteomes" id="UP001180020">
    <property type="component" value="Unassembled WGS sequence"/>
</dbReference>
<dbReference type="AlphaFoldDB" id="A0AAV9DIP5"/>
<name>A0AAV9DIP5_ACOCL</name>
<dbReference type="InterPro" id="IPR004332">
    <property type="entry name" value="Transposase_MuDR"/>
</dbReference>
<proteinExistence type="predicted"/>